<proteinExistence type="predicted"/>
<sequence length="42" mass="4338">MNRIAGGAKSQAIGPRGTSEVMNGAVSTAHVVPPSWKSITWS</sequence>
<dbReference type="Proteomes" id="UP000656548">
    <property type="component" value="Unassembled WGS sequence"/>
</dbReference>
<organism evidence="1 2">
    <name type="scientific">Amycolatopsis roodepoortensis</name>
    <dbReference type="NCBI Taxonomy" id="700274"/>
    <lineage>
        <taxon>Bacteria</taxon>
        <taxon>Bacillati</taxon>
        <taxon>Actinomycetota</taxon>
        <taxon>Actinomycetes</taxon>
        <taxon>Pseudonocardiales</taxon>
        <taxon>Pseudonocardiaceae</taxon>
        <taxon>Amycolatopsis</taxon>
    </lineage>
</organism>
<protein>
    <submittedName>
        <fullName evidence="1">Uncharacterized protein</fullName>
    </submittedName>
</protein>
<comment type="caution">
    <text evidence="1">The sequence shown here is derived from an EMBL/GenBank/DDBJ whole genome shotgun (WGS) entry which is preliminary data.</text>
</comment>
<accession>A0ABR9KXK2</accession>
<evidence type="ECO:0000313" key="2">
    <source>
        <dbReference type="Proteomes" id="UP000656548"/>
    </source>
</evidence>
<evidence type="ECO:0000313" key="1">
    <source>
        <dbReference type="EMBL" id="MBE1573092.1"/>
    </source>
</evidence>
<keyword evidence="2" id="KW-1185">Reference proteome</keyword>
<name>A0ABR9KXK2_9PSEU</name>
<gene>
    <name evidence="1" type="ORF">H4W30_000121</name>
</gene>
<reference evidence="1 2" key="1">
    <citation type="submission" date="2020-10" db="EMBL/GenBank/DDBJ databases">
        <title>Sequencing the genomes of 1000 actinobacteria strains.</title>
        <authorList>
            <person name="Klenk H.-P."/>
        </authorList>
    </citation>
    <scope>NUCLEOTIDE SEQUENCE [LARGE SCALE GENOMIC DNA]</scope>
    <source>
        <strain evidence="1 2">DSM 46661</strain>
    </source>
</reference>
<dbReference type="EMBL" id="JADBEJ010000001">
    <property type="protein sequence ID" value="MBE1573092.1"/>
    <property type="molecule type" value="Genomic_DNA"/>
</dbReference>